<dbReference type="InterPro" id="IPR032465">
    <property type="entry name" value="ACMSD"/>
</dbReference>
<keyword evidence="1" id="KW-0456">Lyase</keyword>
<feature type="domain" description="Amidohydrolase-related" evidence="2">
    <location>
        <begin position="92"/>
        <end position="205"/>
    </location>
</feature>
<sequence length="531" mass="60778">MRKYSFFDINGLIGQPVFSDSSGKMNRYLSAEEFIRDMDHCGIDCALVSHWEAKYNYPPSGNKKLMEEIRGHNRFYPCWFILPSITGEMPQPKELIHQLHSNNVRAVRFFPGRHNFNLTEQSLEPLFKELEKNNILAIVEGWPVEHFCLSYPKLKFVTDGCGLRDLYPLMERCRNLYISLERFPESNIIEDLCKNFGAERILFGTIHGSFNAYEQRGEIIYGLSGSEITMITYADISEKEKKMIAGENLKKILNISHTPSCNYKPTSRILDLALKGKKQETPIIDSHFHLGPYAEAYKPATGVKDIIKIMDKVGVSKICVNSAGATMQVENHYTANEYIASVCKKYPQRFIGFAVVNPNFDNVEEEIKKYVQMGFRGVKVHPRIHQCNLDDERYDSVWKAVDRYGLVVLSHTGENQPGSSPHYFEKISKDYPRATFIMGHSGDNLKGLRICIELAKKRNNVYLEISDIVYAYPHILEYTAKAIGADRILFGSDWAFIDFKYSLGIVLFSRLSDEDKAKILGLNTAKILKLH</sequence>
<evidence type="ECO:0000259" key="2">
    <source>
        <dbReference type="Pfam" id="PF04909"/>
    </source>
</evidence>
<gene>
    <name evidence="3" type="ORF">AUJ66_04575</name>
</gene>
<evidence type="ECO:0000313" key="4">
    <source>
        <dbReference type="Proteomes" id="UP000182278"/>
    </source>
</evidence>
<dbReference type="GO" id="GO:0016831">
    <property type="term" value="F:carboxy-lyase activity"/>
    <property type="evidence" value="ECO:0007669"/>
    <property type="project" value="InterPro"/>
</dbReference>
<evidence type="ECO:0000313" key="3">
    <source>
        <dbReference type="EMBL" id="OIN97037.1"/>
    </source>
</evidence>
<dbReference type="AlphaFoldDB" id="A0A1J4SFK4"/>
<dbReference type="GO" id="GO:0016787">
    <property type="term" value="F:hydrolase activity"/>
    <property type="evidence" value="ECO:0007669"/>
    <property type="project" value="InterPro"/>
</dbReference>
<dbReference type="CDD" id="cd01292">
    <property type="entry name" value="metallo-dependent_hydrolases"/>
    <property type="match status" value="1"/>
</dbReference>
<dbReference type="PANTHER" id="PTHR21240:SF28">
    <property type="entry name" value="ISO-OROTATE DECARBOXYLASE (EUROFUNG)"/>
    <property type="match status" value="1"/>
</dbReference>
<dbReference type="EMBL" id="MNUO01000067">
    <property type="protein sequence ID" value="OIN97037.1"/>
    <property type="molecule type" value="Genomic_DNA"/>
</dbReference>
<dbReference type="InterPro" id="IPR032466">
    <property type="entry name" value="Metal_Hydrolase"/>
</dbReference>
<dbReference type="PANTHER" id="PTHR21240">
    <property type="entry name" value="2-AMINO-3-CARBOXYLMUCONATE-6-SEMIALDEHYDE DECARBOXYLASE"/>
    <property type="match status" value="1"/>
</dbReference>
<comment type="caution">
    <text evidence="3">The sequence shown here is derived from an EMBL/GenBank/DDBJ whole genome shotgun (WGS) entry which is preliminary data.</text>
</comment>
<organism evidence="3 4">
    <name type="scientific">Candidatus Desantisbacteria bacterium CG1_02_38_46</name>
    <dbReference type="NCBI Taxonomy" id="1817893"/>
    <lineage>
        <taxon>Bacteria</taxon>
        <taxon>Candidatus Desantisiibacteriota</taxon>
    </lineage>
</organism>
<name>A0A1J4SFK4_9BACT</name>
<dbReference type="InterPro" id="IPR006680">
    <property type="entry name" value="Amidohydro-rel"/>
</dbReference>
<dbReference type="Gene3D" id="3.20.20.140">
    <property type="entry name" value="Metal-dependent hydrolases"/>
    <property type="match status" value="2"/>
</dbReference>
<dbReference type="Proteomes" id="UP000182278">
    <property type="component" value="Unassembled WGS sequence"/>
</dbReference>
<accession>A0A1J4SFK4</accession>
<feature type="domain" description="Amidohydrolase-related" evidence="2">
    <location>
        <begin position="284"/>
        <end position="530"/>
    </location>
</feature>
<dbReference type="Pfam" id="PF04909">
    <property type="entry name" value="Amidohydro_2"/>
    <property type="match status" value="2"/>
</dbReference>
<protein>
    <recommendedName>
        <fullName evidence="2">Amidohydrolase-related domain-containing protein</fullName>
    </recommendedName>
</protein>
<evidence type="ECO:0000256" key="1">
    <source>
        <dbReference type="ARBA" id="ARBA00023239"/>
    </source>
</evidence>
<dbReference type="SUPFAM" id="SSF51556">
    <property type="entry name" value="Metallo-dependent hydrolases"/>
    <property type="match status" value="2"/>
</dbReference>
<proteinExistence type="predicted"/>
<reference evidence="3 4" key="1">
    <citation type="journal article" date="2016" name="Environ. Microbiol.">
        <title>Genomic resolution of a cold subsurface aquifer community provides metabolic insights for novel microbes adapted to high CO concentrations.</title>
        <authorList>
            <person name="Probst A.J."/>
            <person name="Castelle C.J."/>
            <person name="Singh A."/>
            <person name="Brown C.T."/>
            <person name="Anantharaman K."/>
            <person name="Sharon I."/>
            <person name="Hug L.A."/>
            <person name="Burstein D."/>
            <person name="Emerson J.B."/>
            <person name="Thomas B.C."/>
            <person name="Banfield J.F."/>
        </authorList>
    </citation>
    <scope>NUCLEOTIDE SEQUENCE [LARGE SCALE GENOMIC DNA]</scope>
    <source>
        <strain evidence="3">CG1_02_38_46</strain>
    </source>
</reference>
<dbReference type="STRING" id="1817893.AUJ66_04575"/>